<dbReference type="Proteomes" id="UP001174748">
    <property type="component" value="Unassembled WGS sequence"/>
</dbReference>
<keyword evidence="2" id="KW-1185">Reference proteome</keyword>
<name>A0ABT7G5L9_9GAMM</name>
<accession>A0ABT7G5L9</accession>
<comment type="caution">
    <text evidence="1">The sequence shown here is derived from an EMBL/GenBank/DDBJ whole genome shotgun (WGS) entry which is preliminary data.</text>
</comment>
<dbReference type="EMBL" id="JARTOI010000001">
    <property type="protein sequence ID" value="MDK5169039.1"/>
    <property type="molecule type" value="Genomic_DNA"/>
</dbReference>
<protein>
    <submittedName>
        <fullName evidence="1">Uncharacterized protein</fullName>
    </submittedName>
</protein>
<dbReference type="RefSeq" id="WP_285097957.1">
    <property type="nucleotide sequence ID" value="NZ_JARTOI010000001.1"/>
</dbReference>
<evidence type="ECO:0000313" key="2">
    <source>
        <dbReference type="Proteomes" id="UP001174748"/>
    </source>
</evidence>
<sequence length="73" mass="8671">MNQTKENFLNKFACKETRAYAEKLYDLELEHKEMTRHQDKVADRVLETVDYYEVIDGKELARLGIEFIAVETE</sequence>
<reference evidence="1" key="1">
    <citation type="submission" date="2023-01" db="EMBL/GenBank/DDBJ databases">
        <title>Genomic dissection of endemic carbapenem resistance: metallo-beta-lactamase gene dissemination through clonal, plasmid and integron transfer pathways.</title>
        <authorList>
            <person name="Macesic N."/>
        </authorList>
    </citation>
    <scope>NUCLEOTIDE SEQUENCE</scope>
    <source>
        <strain evidence="1">CPO382</strain>
    </source>
</reference>
<gene>
    <name evidence="1" type="ORF">P9921_00850</name>
</gene>
<proteinExistence type="predicted"/>
<evidence type="ECO:0000313" key="1">
    <source>
        <dbReference type="EMBL" id="MDK5169039.1"/>
    </source>
</evidence>
<organism evidence="1 2">
    <name type="scientific">Serratia nevei</name>
    <dbReference type="NCBI Taxonomy" id="2703794"/>
    <lineage>
        <taxon>Bacteria</taxon>
        <taxon>Pseudomonadati</taxon>
        <taxon>Pseudomonadota</taxon>
        <taxon>Gammaproteobacteria</taxon>
        <taxon>Enterobacterales</taxon>
        <taxon>Yersiniaceae</taxon>
        <taxon>Serratia</taxon>
    </lineage>
</organism>